<evidence type="ECO:0000313" key="3">
    <source>
        <dbReference type="Proteomes" id="UP001156670"/>
    </source>
</evidence>
<proteinExistence type="predicted"/>
<gene>
    <name evidence="2" type="ORF">GCM10007901_27000</name>
</gene>
<sequence length="81" mass="8916">MRGDFVGARCAAATYPTLMKKPQLVAPAKAGAQCLDVEAQSLGPGLRRDDDSKASSQDAQSERAHWIKQTRRQDLRRHAQP</sequence>
<dbReference type="EMBL" id="BSOB01000025">
    <property type="protein sequence ID" value="GLQ93749.1"/>
    <property type="molecule type" value="Genomic_DNA"/>
</dbReference>
<reference evidence="3" key="1">
    <citation type="journal article" date="2019" name="Int. J. Syst. Evol. Microbiol.">
        <title>The Global Catalogue of Microorganisms (GCM) 10K type strain sequencing project: providing services to taxonomists for standard genome sequencing and annotation.</title>
        <authorList>
            <consortium name="The Broad Institute Genomics Platform"/>
            <consortium name="The Broad Institute Genome Sequencing Center for Infectious Disease"/>
            <person name="Wu L."/>
            <person name="Ma J."/>
        </authorList>
    </citation>
    <scope>NUCLEOTIDE SEQUENCE [LARGE SCALE GENOMIC DNA]</scope>
    <source>
        <strain evidence="3">NBRC 111980</strain>
    </source>
</reference>
<feature type="region of interest" description="Disordered" evidence="1">
    <location>
        <begin position="42"/>
        <end position="81"/>
    </location>
</feature>
<protein>
    <submittedName>
        <fullName evidence="2">Uncharacterized protein</fullName>
    </submittedName>
</protein>
<name>A0ABQ5XPV9_9GAMM</name>
<evidence type="ECO:0000313" key="2">
    <source>
        <dbReference type="EMBL" id="GLQ93749.1"/>
    </source>
</evidence>
<comment type="caution">
    <text evidence="2">The sequence shown here is derived from an EMBL/GenBank/DDBJ whole genome shotgun (WGS) entry which is preliminary data.</text>
</comment>
<accession>A0ABQ5XPV9</accession>
<evidence type="ECO:0000256" key="1">
    <source>
        <dbReference type="SAM" id="MobiDB-lite"/>
    </source>
</evidence>
<keyword evidence="3" id="KW-1185">Reference proteome</keyword>
<feature type="compositionally biased region" description="Basic and acidic residues" evidence="1">
    <location>
        <begin position="60"/>
        <end position="81"/>
    </location>
</feature>
<organism evidence="2 3">
    <name type="scientific">Dyella acidisoli</name>
    <dbReference type="NCBI Taxonomy" id="1867834"/>
    <lineage>
        <taxon>Bacteria</taxon>
        <taxon>Pseudomonadati</taxon>
        <taxon>Pseudomonadota</taxon>
        <taxon>Gammaproteobacteria</taxon>
        <taxon>Lysobacterales</taxon>
        <taxon>Rhodanobacteraceae</taxon>
        <taxon>Dyella</taxon>
    </lineage>
</organism>
<dbReference type="Proteomes" id="UP001156670">
    <property type="component" value="Unassembled WGS sequence"/>
</dbReference>